<keyword evidence="4" id="KW-1185">Reference proteome</keyword>
<feature type="domain" description="AMP-dependent synthetase/ligase" evidence="1">
    <location>
        <begin position="36"/>
        <end position="391"/>
    </location>
</feature>
<gene>
    <name evidence="3" type="ORF">H0A72_10535</name>
</gene>
<dbReference type="PANTHER" id="PTHR43767">
    <property type="entry name" value="LONG-CHAIN-FATTY-ACID--COA LIGASE"/>
    <property type="match status" value="1"/>
</dbReference>
<dbReference type="Pfam" id="PF00501">
    <property type="entry name" value="AMP-binding"/>
    <property type="match status" value="1"/>
</dbReference>
<dbReference type="PANTHER" id="PTHR43767:SF1">
    <property type="entry name" value="NONRIBOSOMAL PEPTIDE SYNTHASE PES1 (EUROFUNG)-RELATED"/>
    <property type="match status" value="1"/>
</dbReference>
<dbReference type="Gene3D" id="3.40.50.12780">
    <property type="entry name" value="N-terminal domain of ligase-like"/>
    <property type="match status" value="1"/>
</dbReference>
<dbReference type="AlphaFoldDB" id="A0A853G1I7"/>
<name>A0A853G1I7_9BURK</name>
<dbReference type="Proteomes" id="UP000559809">
    <property type="component" value="Unassembled WGS sequence"/>
</dbReference>
<dbReference type="InterPro" id="IPR050237">
    <property type="entry name" value="ATP-dep_AMP-bd_enzyme"/>
</dbReference>
<dbReference type="EMBL" id="JACCEM010000005">
    <property type="protein sequence ID" value="NYT49742.1"/>
    <property type="molecule type" value="Genomic_DNA"/>
</dbReference>
<evidence type="ECO:0000259" key="2">
    <source>
        <dbReference type="Pfam" id="PF13193"/>
    </source>
</evidence>
<proteinExistence type="predicted"/>
<sequence length="545" mass="60615">MSREQVLKETVPPLAARIEQLEAEPLPASIGFLLDAAAAECPAALAWNFFELGATIDYATLQKTVNRLACGMYEAGIRKGRHVGVMLPNIPAFPLTWLALARLGAVMVPINIAYTPRELTFIIENGDVEWLVIHDGCLPALDALNPLPGLLRADRIHTVGSERDSAHHWEALLDNDGDAFRPPYEVELDDPMNIQYTSGTTGFPKGCVLSHRYWLITSKSNAFRDGRKYARILAPTPFFYMDPQWLLLMTFFQRGTLFVANRQSPSRFMGWVREHRINFCLLPYLVHKQPEAPDEKDHALVRVNVYGIPKDLHAALEERFDLIAREAFGMTECGTCLFMPIEATDMTGSGSCGKPGPFRQARIVDESGQAVQAGQVGELQVRGPGMLQGYYKNPQATAAAFDGDWFRTGDLFRQDERGYFYIVGRVKDMIRRAGENIAAREVEAVITALPQVAEAAAVPVPDEVRGEEVKVYVALREGYGPEDLPVSALLEHCAAKLARFKIPRYIAYHGTLPKTPSGKIAKKQLTQGVADLKAGSYDRIQEKWL</sequence>
<feature type="domain" description="AMP-binding enzyme C-terminal" evidence="2">
    <location>
        <begin position="441"/>
        <end position="519"/>
    </location>
</feature>
<evidence type="ECO:0000313" key="3">
    <source>
        <dbReference type="EMBL" id="NYT49742.1"/>
    </source>
</evidence>
<comment type="caution">
    <text evidence="3">The sequence shown here is derived from an EMBL/GenBank/DDBJ whole genome shotgun (WGS) entry which is preliminary data.</text>
</comment>
<dbReference type="InterPro" id="IPR000873">
    <property type="entry name" value="AMP-dep_synth/lig_dom"/>
</dbReference>
<dbReference type="InterPro" id="IPR045851">
    <property type="entry name" value="AMP-bd_C_sf"/>
</dbReference>
<dbReference type="GO" id="GO:0016878">
    <property type="term" value="F:acid-thiol ligase activity"/>
    <property type="evidence" value="ECO:0007669"/>
    <property type="project" value="UniProtKB-ARBA"/>
</dbReference>
<protein>
    <submittedName>
        <fullName evidence="3">AMP-binding protein</fullName>
    </submittedName>
</protein>
<evidence type="ECO:0000313" key="4">
    <source>
        <dbReference type="Proteomes" id="UP000559809"/>
    </source>
</evidence>
<dbReference type="RefSeq" id="WP_180155051.1">
    <property type="nucleotide sequence ID" value="NZ_JACCEM010000005.1"/>
</dbReference>
<evidence type="ECO:0000259" key="1">
    <source>
        <dbReference type="Pfam" id="PF00501"/>
    </source>
</evidence>
<dbReference type="SUPFAM" id="SSF56801">
    <property type="entry name" value="Acetyl-CoA synthetase-like"/>
    <property type="match status" value="1"/>
</dbReference>
<dbReference type="InterPro" id="IPR025110">
    <property type="entry name" value="AMP-bd_C"/>
</dbReference>
<dbReference type="Gene3D" id="3.30.300.30">
    <property type="match status" value="1"/>
</dbReference>
<dbReference type="Pfam" id="PF13193">
    <property type="entry name" value="AMP-binding_C"/>
    <property type="match status" value="1"/>
</dbReference>
<accession>A0A853G1I7</accession>
<organism evidence="3 4">
    <name type="scientific">Parapusillimonas granuli</name>
    <dbReference type="NCBI Taxonomy" id="380911"/>
    <lineage>
        <taxon>Bacteria</taxon>
        <taxon>Pseudomonadati</taxon>
        <taxon>Pseudomonadota</taxon>
        <taxon>Betaproteobacteria</taxon>
        <taxon>Burkholderiales</taxon>
        <taxon>Alcaligenaceae</taxon>
        <taxon>Parapusillimonas</taxon>
    </lineage>
</organism>
<dbReference type="InterPro" id="IPR020845">
    <property type="entry name" value="AMP-binding_CS"/>
</dbReference>
<dbReference type="PROSITE" id="PS00455">
    <property type="entry name" value="AMP_BINDING"/>
    <property type="match status" value="1"/>
</dbReference>
<reference evidence="3 4" key="1">
    <citation type="submission" date="2020-07" db="EMBL/GenBank/DDBJ databases">
        <title>Taxonomic revisions and descriptions of new bacterial species based on genomic comparisons in the high-G+C-content subgroup of the family Alcaligenaceae.</title>
        <authorList>
            <person name="Szabo A."/>
            <person name="Felfoldi T."/>
        </authorList>
    </citation>
    <scope>NUCLEOTIDE SEQUENCE [LARGE SCALE GENOMIC DNA]</scope>
    <source>
        <strain evidence="3 4">LMG 24012</strain>
    </source>
</reference>
<dbReference type="InterPro" id="IPR042099">
    <property type="entry name" value="ANL_N_sf"/>
</dbReference>